<name>C1F0X0_ACIC5</name>
<dbReference type="OrthoDB" id="123440at2"/>
<gene>
    <name evidence="2" type="ordered locus">ACP_0469</name>
</gene>
<feature type="transmembrane region" description="Helical" evidence="1">
    <location>
        <begin position="103"/>
        <end position="122"/>
    </location>
</feature>
<dbReference type="EMBL" id="CP001472">
    <property type="protein sequence ID" value="ACO32089.1"/>
    <property type="molecule type" value="Genomic_DNA"/>
</dbReference>
<keyword evidence="1" id="KW-0812">Transmembrane</keyword>
<dbReference type="HOGENOM" id="CLU_1358008_0_0_0"/>
<keyword evidence="1" id="KW-1133">Transmembrane helix</keyword>
<sequence length="201" mass="21726">MLKRSRVRAYFFFIHGVLALLAGGTLFYLRELSSNPFFSAIAVVVALVLCGAALALAGVADWFAAVETNRRSLQQILLYTLAGLSFVAAGAFLGFTASGTLRVLLLLTIAHGLLFGALALRGAFRMRKIHWDSLLMGFFGIASILLTGWIAGLIHTMDDRTALGWIAGYLCLVGLKLFFFAGEERYLALHAGRTAHAGRVS</sequence>
<protein>
    <submittedName>
        <fullName evidence="2">Putative membrane protein</fullName>
    </submittedName>
</protein>
<feature type="transmembrane region" description="Helical" evidence="1">
    <location>
        <begin position="7"/>
        <end position="29"/>
    </location>
</feature>
<evidence type="ECO:0000313" key="2">
    <source>
        <dbReference type="EMBL" id="ACO32089.1"/>
    </source>
</evidence>
<feature type="transmembrane region" description="Helical" evidence="1">
    <location>
        <begin position="162"/>
        <end position="181"/>
    </location>
</feature>
<keyword evidence="3" id="KW-1185">Reference proteome</keyword>
<organism evidence="2 3">
    <name type="scientific">Acidobacterium capsulatum (strain ATCC 51196 / DSM 11244 / BCRC 80197 / JCM 7670 / NBRC 15755 / NCIMB 13165 / 161)</name>
    <dbReference type="NCBI Taxonomy" id="240015"/>
    <lineage>
        <taxon>Bacteria</taxon>
        <taxon>Pseudomonadati</taxon>
        <taxon>Acidobacteriota</taxon>
        <taxon>Terriglobia</taxon>
        <taxon>Terriglobales</taxon>
        <taxon>Acidobacteriaceae</taxon>
        <taxon>Acidobacterium</taxon>
    </lineage>
</organism>
<feature type="transmembrane region" description="Helical" evidence="1">
    <location>
        <begin position="41"/>
        <end position="64"/>
    </location>
</feature>
<keyword evidence="1" id="KW-0472">Membrane</keyword>
<feature type="transmembrane region" description="Helical" evidence="1">
    <location>
        <begin position="134"/>
        <end position="156"/>
    </location>
</feature>
<dbReference type="Proteomes" id="UP000002207">
    <property type="component" value="Chromosome"/>
</dbReference>
<dbReference type="KEGG" id="aca:ACP_0469"/>
<accession>C1F0X0</accession>
<evidence type="ECO:0000313" key="3">
    <source>
        <dbReference type="Proteomes" id="UP000002207"/>
    </source>
</evidence>
<dbReference type="InParanoid" id="C1F0X0"/>
<proteinExistence type="predicted"/>
<dbReference type="AlphaFoldDB" id="C1F0X0"/>
<feature type="transmembrane region" description="Helical" evidence="1">
    <location>
        <begin position="76"/>
        <end position="97"/>
    </location>
</feature>
<dbReference type="STRING" id="240015.ACP_0469"/>
<evidence type="ECO:0000256" key="1">
    <source>
        <dbReference type="SAM" id="Phobius"/>
    </source>
</evidence>
<reference evidence="2 3" key="1">
    <citation type="journal article" date="2009" name="Appl. Environ. Microbiol.">
        <title>Three genomes from the phylum Acidobacteria provide insight into the lifestyles of these microorganisms in soils.</title>
        <authorList>
            <person name="Ward N.L."/>
            <person name="Challacombe J.F."/>
            <person name="Janssen P.H."/>
            <person name="Henrissat B."/>
            <person name="Coutinho P.M."/>
            <person name="Wu M."/>
            <person name="Xie G."/>
            <person name="Haft D.H."/>
            <person name="Sait M."/>
            <person name="Badger J."/>
            <person name="Barabote R.D."/>
            <person name="Bradley B."/>
            <person name="Brettin T.S."/>
            <person name="Brinkac L.M."/>
            <person name="Bruce D."/>
            <person name="Creasy T."/>
            <person name="Daugherty S.C."/>
            <person name="Davidsen T.M."/>
            <person name="DeBoy R.T."/>
            <person name="Detter J.C."/>
            <person name="Dodson R.J."/>
            <person name="Durkin A.S."/>
            <person name="Ganapathy A."/>
            <person name="Gwinn-Giglio M."/>
            <person name="Han C.S."/>
            <person name="Khouri H."/>
            <person name="Kiss H."/>
            <person name="Kothari S.P."/>
            <person name="Madupu R."/>
            <person name="Nelson K.E."/>
            <person name="Nelson W.C."/>
            <person name="Paulsen I."/>
            <person name="Penn K."/>
            <person name="Ren Q."/>
            <person name="Rosovitz M.J."/>
            <person name="Selengut J.D."/>
            <person name="Shrivastava S."/>
            <person name="Sullivan S.A."/>
            <person name="Tapia R."/>
            <person name="Thompson L.S."/>
            <person name="Watkins K.L."/>
            <person name="Yang Q."/>
            <person name="Yu C."/>
            <person name="Zafar N."/>
            <person name="Zhou L."/>
            <person name="Kuske C.R."/>
        </authorList>
    </citation>
    <scope>NUCLEOTIDE SEQUENCE [LARGE SCALE GENOMIC DNA]</scope>
    <source>
        <strain evidence="3">ATCC 51196 / DSM 11244 / BCRC 80197 / JCM 7670 / NBRC 15755 / NCIMB 13165 / 161</strain>
    </source>
</reference>
<dbReference type="RefSeq" id="WP_012680861.1">
    <property type="nucleotide sequence ID" value="NC_012483.1"/>
</dbReference>